<feature type="binding site" evidence="5">
    <location>
        <position position="392"/>
    </location>
    <ligand>
        <name>phosphoenolpyruvate</name>
        <dbReference type="ChEBI" id="CHEBI:58702"/>
    </ligand>
</feature>
<proteinExistence type="inferred from homology"/>
<dbReference type="SUPFAM" id="SSF51569">
    <property type="entry name" value="Aldolase"/>
    <property type="match status" value="1"/>
</dbReference>
<keyword evidence="5" id="KW-0464">Manganese</keyword>
<evidence type="ECO:0000256" key="6">
    <source>
        <dbReference type="RuleBase" id="RU363071"/>
    </source>
</evidence>
<dbReference type="Gene3D" id="3.20.20.70">
    <property type="entry name" value="Aldolase class I"/>
    <property type="match status" value="1"/>
</dbReference>
<sequence>MQTTTATPVVAFVNKVEYVKHNDKNRYFREKRKFVSLKPEKRFSFPECVVENGIASSNVTRKTVDLKEKEPLTPRDWSVDSWRGKPAKQLPTYPSQEEVEKVVSYIKHLPPLVQAEEAKLLRYRLAEVCRGRGFVLQGGDCAESLEESTDGVRDTVRALFKMAMILMWGSLEPVVKIGRIGGQFAKPRSDDWEEQDGQRLPCYRGDIVNGAPFDLASRTPDPKRMLAAYQHSAATTNLVRALASGGFADLRNVKSWGMDWASKTEKGKAYLDTAERIEEAVRFWETCGVSSQDPIIYSTEVYTSHEALLLPYEEALCRRDPLTGDMYATSGAFIWIGERTRDLDGAHVEFARGVANPIGVKVGAGMQVDELLRLCDVLNPRNEMGRLTLITRMGSKNLASKLPQLVRALKKEGRHVVWITDAMHGNTYKTSSGVKTRSWNHILEEVRDFFAVHQAEGTRAGGVHFEMTGKEVTECVGGMIDLKAESLSKRYESLCDPRLNLSQSLELAFEIAEILKKQRQVK</sequence>
<evidence type="ECO:0000256" key="1">
    <source>
        <dbReference type="ARBA" id="ARBA00004688"/>
    </source>
</evidence>
<comment type="cofactor">
    <cofactor evidence="5">
        <name>Mn(2+)</name>
        <dbReference type="ChEBI" id="CHEBI:29035"/>
    </cofactor>
    <cofactor evidence="5">
        <name>Co(2+)</name>
        <dbReference type="ChEBI" id="CHEBI:48828"/>
    </cofactor>
    <cofactor evidence="5">
        <name>Cd(2+)</name>
        <dbReference type="ChEBI" id="CHEBI:48775"/>
    </cofactor>
    <text evidence="5">Binds 1 divalent cation per subunit. The enzyme is active with manganese, cobalt or cadmium ions.</text>
</comment>
<dbReference type="EC" id="2.5.1.54" evidence="6"/>
<organism evidence="7 8">
    <name type="scientific">Galdieria yellowstonensis</name>
    <dbReference type="NCBI Taxonomy" id="3028027"/>
    <lineage>
        <taxon>Eukaryota</taxon>
        <taxon>Rhodophyta</taxon>
        <taxon>Bangiophyceae</taxon>
        <taxon>Galdieriales</taxon>
        <taxon>Galdieriaceae</taxon>
        <taxon>Galdieria</taxon>
    </lineage>
</organism>
<dbReference type="GO" id="GO:0008652">
    <property type="term" value="P:amino acid biosynthetic process"/>
    <property type="evidence" value="ECO:0007669"/>
    <property type="project" value="UniProtKB-KW"/>
</dbReference>
<evidence type="ECO:0000313" key="8">
    <source>
        <dbReference type="Proteomes" id="UP001300502"/>
    </source>
</evidence>
<comment type="caution">
    <text evidence="7">The sequence shown here is derived from an EMBL/GenBank/DDBJ whole genome shotgun (WGS) entry which is preliminary data.</text>
</comment>
<feature type="binding site" evidence="5">
    <location>
        <begin position="338"/>
        <end position="339"/>
    </location>
    <ligand>
        <name>phosphoenolpyruvate</name>
        <dbReference type="ChEBI" id="CHEBI:58702"/>
    </ligand>
</feature>
<comment type="catalytic activity">
    <reaction evidence="4 6">
        <text>D-erythrose 4-phosphate + phosphoenolpyruvate + H2O = 7-phospho-2-dehydro-3-deoxy-D-arabino-heptonate + phosphate</text>
        <dbReference type="Rhea" id="RHEA:14717"/>
        <dbReference type="ChEBI" id="CHEBI:15377"/>
        <dbReference type="ChEBI" id="CHEBI:16897"/>
        <dbReference type="ChEBI" id="CHEBI:43474"/>
        <dbReference type="ChEBI" id="CHEBI:58394"/>
        <dbReference type="ChEBI" id="CHEBI:58702"/>
        <dbReference type="EC" id="2.5.1.54"/>
    </reaction>
</comment>
<dbReference type="Proteomes" id="UP001300502">
    <property type="component" value="Unassembled WGS sequence"/>
</dbReference>
<evidence type="ECO:0000256" key="5">
    <source>
        <dbReference type="PIRSR" id="PIRSR602480-1"/>
    </source>
</evidence>
<feature type="binding site" evidence="5">
    <location>
        <position position="496"/>
    </location>
    <ligand>
        <name>Mn(2+)</name>
        <dbReference type="ChEBI" id="CHEBI:29035"/>
    </ligand>
</feature>
<dbReference type="InterPro" id="IPR013785">
    <property type="entry name" value="Aldolase_TIM"/>
</dbReference>
<feature type="binding site" evidence="5">
    <location>
        <position position="179"/>
    </location>
    <ligand>
        <name>phosphoenolpyruvate</name>
        <dbReference type="ChEBI" id="CHEBI:58702"/>
    </ligand>
</feature>
<keyword evidence="5" id="KW-0104">Cadmium</keyword>
<dbReference type="GO" id="GO:0009073">
    <property type="term" value="P:aromatic amino acid family biosynthetic process"/>
    <property type="evidence" value="ECO:0007669"/>
    <property type="project" value="UniProtKB-KW"/>
</dbReference>
<protein>
    <recommendedName>
        <fullName evidence="6">Phospho-2-dehydro-3-deoxyheptonate aldolase</fullName>
        <ecNumber evidence="6">2.5.1.54</ecNumber>
    </recommendedName>
</protein>
<feature type="binding site" evidence="5">
    <location>
        <position position="141"/>
    </location>
    <ligand>
        <name>Mn(2+)</name>
        <dbReference type="ChEBI" id="CHEBI:29035"/>
    </ligand>
</feature>
<reference evidence="7 8" key="1">
    <citation type="submission" date="2022-07" db="EMBL/GenBank/DDBJ databases">
        <title>Genome-wide signatures of adaptation to extreme environments.</title>
        <authorList>
            <person name="Cho C.H."/>
            <person name="Yoon H.S."/>
        </authorList>
    </citation>
    <scope>NUCLEOTIDE SEQUENCE [LARGE SCALE GENOMIC DNA]</scope>
    <source>
        <strain evidence="7 8">108.79 E11</strain>
    </source>
</reference>
<keyword evidence="6" id="KW-0028">Amino-acid biosynthesis</keyword>
<evidence type="ECO:0000256" key="3">
    <source>
        <dbReference type="ARBA" id="ARBA00022679"/>
    </source>
</evidence>
<dbReference type="AlphaFoldDB" id="A0AAV9II07"/>
<keyword evidence="6" id="KW-0057">Aromatic amino acid biosynthesis</keyword>
<dbReference type="Pfam" id="PF01474">
    <property type="entry name" value="DAHP_synth_2"/>
    <property type="match status" value="1"/>
</dbReference>
<dbReference type="PANTHER" id="PTHR21337:SF0">
    <property type="entry name" value="PHOSPHO-2-DEHYDRO-3-DEOXYHEPTONATE ALDOLASE"/>
    <property type="match status" value="1"/>
</dbReference>
<keyword evidence="5" id="KW-0170">Cobalt</keyword>
<evidence type="ECO:0000256" key="4">
    <source>
        <dbReference type="ARBA" id="ARBA00047508"/>
    </source>
</evidence>
<dbReference type="GO" id="GO:0003849">
    <property type="term" value="F:3-deoxy-7-phosphoheptulonate synthase activity"/>
    <property type="evidence" value="ECO:0007669"/>
    <property type="project" value="UniProtKB-EC"/>
</dbReference>
<evidence type="ECO:0000313" key="7">
    <source>
        <dbReference type="EMBL" id="KAK4527085.1"/>
    </source>
</evidence>
<keyword evidence="3 6" id="KW-0808">Transferase</keyword>
<comment type="similarity">
    <text evidence="2 6">Belongs to the class-II DAHP synthase family.</text>
</comment>
<feature type="binding site" evidence="5">
    <location>
        <position position="424"/>
    </location>
    <ligand>
        <name>Mn(2+)</name>
        <dbReference type="ChEBI" id="CHEBI:29035"/>
    </ligand>
</feature>
<comment type="pathway">
    <text evidence="1 6">Metabolic intermediate biosynthesis; chorismate biosynthesis; chorismate from D-erythrose 4-phosphate and phosphoenolpyruvate: step 1/7.</text>
</comment>
<name>A0AAV9II07_9RHOD</name>
<accession>A0AAV9II07</accession>
<evidence type="ECO:0000256" key="2">
    <source>
        <dbReference type="ARBA" id="ARBA00008911"/>
    </source>
</evidence>
<dbReference type="PANTHER" id="PTHR21337">
    <property type="entry name" value="PHOSPHO-2-DEHYDRO-3-DEOXYHEPTONATE ALDOLASE 1, 2"/>
    <property type="match status" value="1"/>
</dbReference>
<dbReference type="NCBIfam" id="TIGR01358">
    <property type="entry name" value="DAHP_synth_II"/>
    <property type="match status" value="1"/>
</dbReference>
<feature type="binding site" evidence="5">
    <location>
        <position position="361"/>
    </location>
    <ligand>
        <name>phosphoenolpyruvate</name>
        <dbReference type="ChEBI" id="CHEBI:58702"/>
    </ligand>
</feature>
<keyword evidence="8" id="KW-1185">Reference proteome</keyword>
<feature type="binding site" evidence="5">
    <location>
        <position position="466"/>
    </location>
    <ligand>
        <name>Mn(2+)</name>
        <dbReference type="ChEBI" id="CHEBI:29035"/>
    </ligand>
</feature>
<dbReference type="InterPro" id="IPR002480">
    <property type="entry name" value="DAHP_synth_2"/>
</dbReference>
<dbReference type="EMBL" id="JANCYU010000047">
    <property type="protein sequence ID" value="KAK4527085.1"/>
    <property type="molecule type" value="Genomic_DNA"/>
</dbReference>
<gene>
    <name evidence="7" type="ORF">GAYE_SCF34G5007</name>
</gene>